<evidence type="ECO:0000256" key="3">
    <source>
        <dbReference type="PROSITE-ProRule" id="PRU00339"/>
    </source>
</evidence>
<dbReference type="PANTHER" id="PTHR44943">
    <property type="entry name" value="CELLULOSE SYNTHASE OPERON PROTEIN C"/>
    <property type="match status" value="1"/>
</dbReference>
<dbReference type="InterPro" id="IPR051685">
    <property type="entry name" value="Ycf3/AcsC/BcsC/TPR_MFPF"/>
</dbReference>
<dbReference type="PROSITE" id="PS50005">
    <property type="entry name" value="TPR"/>
    <property type="match status" value="2"/>
</dbReference>
<organism evidence="5 6">
    <name type="scientific">Thermogutta terrifontis</name>
    <dbReference type="NCBI Taxonomy" id="1331910"/>
    <lineage>
        <taxon>Bacteria</taxon>
        <taxon>Pseudomonadati</taxon>
        <taxon>Planctomycetota</taxon>
        <taxon>Planctomycetia</taxon>
        <taxon>Pirellulales</taxon>
        <taxon>Thermoguttaceae</taxon>
        <taxon>Thermogutta</taxon>
    </lineage>
</organism>
<dbReference type="InterPro" id="IPR019734">
    <property type="entry name" value="TPR_rpt"/>
</dbReference>
<keyword evidence="2 3" id="KW-0802">TPR repeat</keyword>
<accession>A0A286RAE6</accession>
<keyword evidence="1" id="KW-0677">Repeat</keyword>
<dbReference type="Proteomes" id="UP000215086">
    <property type="component" value="Chromosome"/>
</dbReference>
<feature type="region of interest" description="Disordered" evidence="4">
    <location>
        <begin position="249"/>
        <end position="277"/>
    </location>
</feature>
<dbReference type="PANTHER" id="PTHR44943:SF8">
    <property type="entry name" value="TPR REPEAT-CONTAINING PROTEIN MJ0263"/>
    <property type="match status" value="1"/>
</dbReference>
<evidence type="ECO:0000256" key="4">
    <source>
        <dbReference type="SAM" id="MobiDB-lite"/>
    </source>
</evidence>
<dbReference type="AlphaFoldDB" id="A0A286RAE6"/>
<evidence type="ECO:0000313" key="5">
    <source>
        <dbReference type="EMBL" id="ASV72945.1"/>
    </source>
</evidence>
<reference evidence="5 6" key="1">
    <citation type="journal article" name="Front. Microbiol.">
        <title>Sugar Metabolism of the First Thermophilic Planctomycete Thermogutta terrifontis: Comparative Genomic and Transcriptomic Approaches.</title>
        <authorList>
            <person name="Elcheninov A.G."/>
            <person name="Menzel P."/>
            <person name="Gudbergsdottir S.R."/>
            <person name="Slesarev A.I."/>
            <person name="Kadnikov V.V."/>
            <person name="Krogh A."/>
            <person name="Bonch-Osmolovskaya E.A."/>
            <person name="Peng X."/>
            <person name="Kublanov I.V."/>
        </authorList>
    </citation>
    <scope>NUCLEOTIDE SEQUENCE [LARGE SCALE GENOMIC DNA]</scope>
    <source>
        <strain evidence="5 6">R1</strain>
    </source>
</reference>
<proteinExistence type="predicted"/>
<evidence type="ECO:0000256" key="1">
    <source>
        <dbReference type="ARBA" id="ARBA00022737"/>
    </source>
</evidence>
<dbReference type="Gene3D" id="1.25.40.10">
    <property type="entry name" value="Tetratricopeptide repeat domain"/>
    <property type="match status" value="1"/>
</dbReference>
<feature type="repeat" description="TPR" evidence="3">
    <location>
        <begin position="116"/>
        <end position="149"/>
    </location>
</feature>
<evidence type="ECO:0000256" key="2">
    <source>
        <dbReference type="ARBA" id="ARBA00022803"/>
    </source>
</evidence>
<dbReference type="KEGG" id="ttf:THTE_0343"/>
<name>A0A286RAE6_9BACT</name>
<dbReference type="SUPFAM" id="SSF48452">
    <property type="entry name" value="TPR-like"/>
    <property type="match status" value="2"/>
</dbReference>
<dbReference type="Pfam" id="PF13176">
    <property type="entry name" value="TPR_7"/>
    <property type="match status" value="1"/>
</dbReference>
<dbReference type="EMBL" id="CP018477">
    <property type="protein sequence ID" value="ASV72945.1"/>
    <property type="molecule type" value="Genomic_DNA"/>
</dbReference>
<gene>
    <name evidence="5" type="ORF">THTE_0343</name>
</gene>
<evidence type="ECO:0000313" key="6">
    <source>
        <dbReference type="Proteomes" id="UP000215086"/>
    </source>
</evidence>
<dbReference type="Pfam" id="PF13432">
    <property type="entry name" value="TPR_16"/>
    <property type="match status" value="1"/>
</dbReference>
<dbReference type="Pfam" id="PF14559">
    <property type="entry name" value="TPR_19"/>
    <property type="match status" value="1"/>
</dbReference>
<dbReference type="SMART" id="SM00028">
    <property type="entry name" value="TPR"/>
    <property type="match status" value="5"/>
</dbReference>
<protein>
    <submittedName>
        <fullName evidence="5">TPR repeat protein</fullName>
    </submittedName>
</protein>
<keyword evidence="6" id="KW-1185">Reference proteome</keyword>
<sequence>MHRELMATRLLEQSRLLSQQAHYALQRGDLQEADRLLVQALRTCPNDVEARARYARVLWQCGKREEALQQLQMALSTAPQNPDLHVQMAEFLVELGRLNQAERHAQSAIAVAPKSSTAWLIQGRIALMRNRPDEALAAFYRALGVRPDDRDALHWIAQAYRAKGDWEQVLAVQQRILQGYSPGDEPPEQLAALGEAYRMLGRYADAAATYLQAAQRAGESNPYLALAAECYAQAGNEAEAQRLMAQIQPQQSPRAVAPQPLSQGEMTRMAGQEMLRR</sequence>
<feature type="repeat" description="TPR" evidence="3">
    <location>
        <begin position="48"/>
        <end position="81"/>
    </location>
</feature>
<dbReference type="InterPro" id="IPR011990">
    <property type="entry name" value="TPR-like_helical_dom_sf"/>
</dbReference>